<evidence type="ECO:0000313" key="1">
    <source>
        <dbReference type="EMBL" id="KFD52986.1"/>
    </source>
</evidence>
<dbReference type="EMBL" id="KL363221">
    <property type="protein sequence ID" value="KFD52986.1"/>
    <property type="molecule type" value="Genomic_DNA"/>
</dbReference>
<dbReference type="EMBL" id="KL367492">
    <property type="protein sequence ID" value="KFD69883.1"/>
    <property type="molecule type" value="Genomic_DNA"/>
</dbReference>
<protein>
    <submittedName>
        <fullName evidence="1">Uncharacterized protein</fullName>
    </submittedName>
</protein>
<name>A0A085M6Z0_9BILA</name>
<proteinExistence type="predicted"/>
<dbReference type="AlphaFoldDB" id="A0A085M6Z0"/>
<dbReference type="Proteomes" id="UP000030764">
    <property type="component" value="Unassembled WGS sequence"/>
</dbReference>
<accession>A0A085M6Z0</accession>
<gene>
    <name evidence="1" type="ORF">M513_06102</name>
    <name evidence="2" type="ORF">M514_06102</name>
</gene>
<organism evidence="1 3">
    <name type="scientific">Trichuris suis</name>
    <name type="common">pig whipworm</name>
    <dbReference type="NCBI Taxonomy" id="68888"/>
    <lineage>
        <taxon>Eukaryota</taxon>
        <taxon>Metazoa</taxon>
        <taxon>Ecdysozoa</taxon>
        <taxon>Nematoda</taxon>
        <taxon>Enoplea</taxon>
        <taxon>Dorylaimia</taxon>
        <taxon>Trichinellida</taxon>
        <taxon>Trichuridae</taxon>
        <taxon>Trichuris</taxon>
    </lineage>
</organism>
<reference evidence="1 3" key="1">
    <citation type="journal article" date="2014" name="Nat. Genet.">
        <title>Genome and transcriptome of the porcine whipworm Trichuris suis.</title>
        <authorList>
            <person name="Jex A.R."/>
            <person name="Nejsum P."/>
            <person name="Schwarz E.M."/>
            <person name="Hu L."/>
            <person name="Young N.D."/>
            <person name="Hall R.S."/>
            <person name="Korhonen P.K."/>
            <person name="Liao S."/>
            <person name="Thamsborg S."/>
            <person name="Xia J."/>
            <person name="Xu P."/>
            <person name="Wang S."/>
            <person name="Scheerlinck J.P."/>
            <person name="Hofmann A."/>
            <person name="Sternberg P.W."/>
            <person name="Wang J."/>
            <person name="Gasser R.B."/>
        </authorList>
    </citation>
    <scope>NUCLEOTIDE SEQUENCE [LARGE SCALE GENOMIC DNA]</scope>
    <source>
        <strain evidence="2">DCEP-RM93F</strain>
        <strain evidence="1">DCEP-RM93M</strain>
    </source>
</reference>
<dbReference type="Proteomes" id="UP000030758">
    <property type="component" value="Unassembled WGS sequence"/>
</dbReference>
<evidence type="ECO:0000313" key="2">
    <source>
        <dbReference type="EMBL" id="KFD69883.1"/>
    </source>
</evidence>
<keyword evidence="3" id="KW-1185">Reference proteome</keyword>
<sequence length="85" mass="10274">MKIMQWTQQLTTEQEQFRNVRLDIVLYFSNNLLINPSVGHFEIYIQIHKTGQSRELKINYENTEARYKTPRLSQRMDILFPHSEC</sequence>
<evidence type="ECO:0000313" key="3">
    <source>
        <dbReference type="Proteomes" id="UP000030764"/>
    </source>
</evidence>